<evidence type="ECO:0000256" key="6">
    <source>
        <dbReference type="ARBA" id="ARBA00023136"/>
    </source>
</evidence>
<feature type="transmembrane region" description="Helical" evidence="8">
    <location>
        <begin position="142"/>
        <end position="160"/>
    </location>
</feature>
<feature type="transmembrane region" description="Helical" evidence="8">
    <location>
        <begin position="284"/>
        <end position="302"/>
    </location>
</feature>
<dbReference type="Proteomes" id="UP000018442">
    <property type="component" value="Unassembled WGS sequence"/>
</dbReference>
<dbReference type="AlphaFoldDB" id="D0SQA7"/>
<feature type="transmembrane region" description="Helical" evidence="8">
    <location>
        <begin position="225"/>
        <end position="245"/>
    </location>
</feature>
<dbReference type="GO" id="GO:0008519">
    <property type="term" value="F:ammonium channel activity"/>
    <property type="evidence" value="ECO:0007669"/>
    <property type="project" value="InterPro"/>
</dbReference>
<keyword evidence="6 8" id="KW-0472">Membrane</keyword>
<keyword evidence="3 8" id="KW-0813">Transport</keyword>
<protein>
    <recommendedName>
        <fullName evidence="8">Ammonium transporter</fullName>
    </recommendedName>
</protein>
<keyword evidence="5 8" id="KW-1133">Transmembrane helix</keyword>
<dbReference type="RefSeq" id="WP_005403715.1">
    <property type="nucleotide sequence ID" value="NZ_GG705014.1"/>
</dbReference>
<keyword evidence="9" id="KW-0732">Signal</keyword>
<evidence type="ECO:0000259" key="10">
    <source>
        <dbReference type="Pfam" id="PF00909"/>
    </source>
</evidence>
<feature type="transmembrane region" description="Helical" evidence="8">
    <location>
        <begin position="180"/>
        <end position="204"/>
    </location>
</feature>
<feature type="transmembrane region" description="Helical" evidence="8">
    <location>
        <begin position="337"/>
        <end position="358"/>
    </location>
</feature>
<dbReference type="GO" id="GO:0005886">
    <property type="term" value="C:plasma membrane"/>
    <property type="evidence" value="ECO:0007669"/>
    <property type="project" value="UniProtKB-SubCell"/>
</dbReference>
<dbReference type="InterPro" id="IPR024041">
    <property type="entry name" value="NH4_transpt_AmtB-like_dom"/>
</dbReference>
<organism evidence="11 12">
    <name type="scientific">Acinetobacter junii SH205</name>
    <dbReference type="NCBI Taxonomy" id="575587"/>
    <lineage>
        <taxon>Bacteria</taxon>
        <taxon>Pseudomonadati</taxon>
        <taxon>Pseudomonadota</taxon>
        <taxon>Gammaproteobacteria</taxon>
        <taxon>Moraxellales</taxon>
        <taxon>Moraxellaceae</taxon>
        <taxon>Acinetobacter</taxon>
    </lineage>
</organism>
<feature type="transmembrane region" description="Helical" evidence="8">
    <location>
        <begin position="370"/>
        <end position="394"/>
    </location>
</feature>
<keyword evidence="7 8" id="KW-0924">Ammonia transport</keyword>
<feature type="signal peptide" evidence="9">
    <location>
        <begin position="1"/>
        <end position="20"/>
    </location>
</feature>
<comment type="subcellular location">
    <subcellularLocation>
        <location evidence="8">Cell membrane</location>
        <topology evidence="8">Multi-pass membrane protein</topology>
    </subcellularLocation>
    <subcellularLocation>
        <location evidence="1">Membrane</location>
        <topology evidence="1">Multi-pass membrane protein</topology>
    </subcellularLocation>
</comment>
<evidence type="ECO:0000256" key="5">
    <source>
        <dbReference type="ARBA" id="ARBA00022989"/>
    </source>
</evidence>
<dbReference type="NCBIfam" id="TIGR00836">
    <property type="entry name" value="amt"/>
    <property type="match status" value="1"/>
</dbReference>
<evidence type="ECO:0000256" key="3">
    <source>
        <dbReference type="ARBA" id="ARBA00022448"/>
    </source>
</evidence>
<dbReference type="HOGENOM" id="CLU_000445_33_1_6"/>
<evidence type="ECO:0000313" key="11">
    <source>
        <dbReference type="EMBL" id="EEY91930.1"/>
    </source>
</evidence>
<keyword evidence="4 8" id="KW-0812">Transmembrane</keyword>
<dbReference type="Gene3D" id="1.10.3430.10">
    <property type="entry name" value="Ammonium transporter AmtB like domains"/>
    <property type="match status" value="1"/>
</dbReference>
<feature type="domain" description="Ammonium transporter AmtB-like" evidence="10">
    <location>
        <begin position="36"/>
        <end position="422"/>
    </location>
</feature>
<evidence type="ECO:0000313" key="12">
    <source>
        <dbReference type="Proteomes" id="UP000018442"/>
    </source>
</evidence>
<evidence type="ECO:0000256" key="4">
    <source>
        <dbReference type="ARBA" id="ARBA00022692"/>
    </source>
</evidence>
<feature type="chain" id="PRO_5003015388" description="Ammonium transporter" evidence="9">
    <location>
        <begin position="21"/>
        <end position="440"/>
    </location>
</feature>
<dbReference type="PANTHER" id="PTHR11730">
    <property type="entry name" value="AMMONIUM TRANSPORTER"/>
    <property type="match status" value="1"/>
</dbReference>
<evidence type="ECO:0000256" key="9">
    <source>
        <dbReference type="SAM" id="SignalP"/>
    </source>
</evidence>
<dbReference type="InterPro" id="IPR018047">
    <property type="entry name" value="Ammonium_transpt_CS"/>
</dbReference>
<gene>
    <name evidence="11" type="primary">amt</name>
    <name evidence="11" type="ORF">HMPREF0026_02667</name>
</gene>
<feature type="transmembrane region" description="Helical" evidence="8">
    <location>
        <begin position="76"/>
        <end position="94"/>
    </location>
</feature>
<evidence type="ECO:0000256" key="1">
    <source>
        <dbReference type="ARBA" id="ARBA00004141"/>
    </source>
</evidence>
<feature type="transmembrane region" description="Helical" evidence="8">
    <location>
        <begin position="308"/>
        <end position="330"/>
    </location>
</feature>
<accession>D0SQA7</accession>
<dbReference type="GO" id="GO:0097272">
    <property type="term" value="P:ammonium homeostasis"/>
    <property type="evidence" value="ECO:0007669"/>
    <property type="project" value="TreeGrafter"/>
</dbReference>
<feature type="transmembrane region" description="Helical" evidence="8">
    <location>
        <begin position="257"/>
        <end position="277"/>
    </location>
</feature>
<sequence>MKNIILISTFLIFLSTSVSASTAPNIQEIRISLDSVWVVIGGILVFFMQAGFALIESGSVRSKNTVNVLMKNYMDTCIGGLVFWLFGFGLMFGLNQSGWIGLSHFMPNQMDDWHWNLLFFQMMFAATATTIASGAMAERIHFVAYVVSAIFVSGVIYPVFGSWAWGGLFGGDGWLKAMGFIDFAGSTVVHSIGGWVALAGIIVLGPRLGRFGRKGQSHFLAGHNLPLVALGGFILWFAWFGFNAASTVSANVSIGRIALNTHLAACAAASTYMILALIRSKAVLIRNTINASLAGLVAITAGCATMSPIFAIMTGVGAGILISFVPQLLVKMQLDDVVDAVAVHGVCGAWGTLAAGAFLETNLFDANVMYVQIIGIFAAFVWGFGLALLVFKILDKVLGGLRVSQQHEQRGLDYTEHAELSYPEFQRDLTFDADNITHRH</sequence>
<proteinExistence type="inferred from homology"/>
<evidence type="ECO:0000256" key="8">
    <source>
        <dbReference type="RuleBase" id="RU362002"/>
    </source>
</evidence>
<dbReference type="SUPFAM" id="SSF111352">
    <property type="entry name" value="Ammonium transporter"/>
    <property type="match status" value="1"/>
</dbReference>
<evidence type="ECO:0000256" key="2">
    <source>
        <dbReference type="ARBA" id="ARBA00005887"/>
    </source>
</evidence>
<dbReference type="EMBL" id="GG705014">
    <property type="protein sequence ID" value="EEY91930.1"/>
    <property type="molecule type" value="Genomic_DNA"/>
</dbReference>
<name>D0SQA7_ACIJU</name>
<comment type="similarity">
    <text evidence="2 8">Belongs to the ammonia transporter channel (TC 1.A.11.2) family.</text>
</comment>
<feature type="transmembrane region" description="Helical" evidence="8">
    <location>
        <begin position="36"/>
        <end position="55"/>
    </location>
</feature>
<evidence type="ECO:0000256" key="7">
    <source>
        <dbReference type="ARBA" id="ARBA00023177"/>
    </source>
</evidence>
<dbReference type="Pfam" id="PF00909">
    <property type="entry name" value="Ammonium_transp"/>
    <property type="match status" value="1"/>
</dbReference>
<dbReference type="PROSITE" id="PS01219">
    <property type="entry name" value="AMMONIUM_TRANSP"/>
    <property type="match status" value="1"/>
</dbReference>
<dbReference type="PANTHER" id="PTHR11730:SF6">
    <property type="entry name" value="AMMONIUM TRANSPORTER"/>
    <property type="match status" value="1"/>
</dbReference>
<dbReference type="InterPro" id="IPR001905">
    <property type="entry name" value="Ammonium_transpt"/>
</dbReference>
<dbReference type="InterPro" id="IPR029020">
    <property type="entry name" value="Ammonium/urea_transptr"/>
</dbReference>
<reference evidence="12" key="1">
    <citation type="journal article" date="2012" name="PLoS ONE">
        <title>The success of Acinetobacter species; genetic, metabolic and virulence attributes.</title>
        <authorList>
            <person name="Peleg A.Y."/>
            <person name="de Breij A."/>
            <person name="Adams M.D."/>
            <person name="Cerqueira G.M."/>
            <person name="Mocali S."/>
            <person name="Galardini M."/>
            <person name="Nibbering P.H."/>
            <person name="Earl A.M."/>
            <person name="Ward D.V."/>
            <person name="Paterson D.L."/>
            <person name="Seifert H."/>
            <person name="Dijkshoorn L."/>
        </authorList>
    </citation>
    <scope>NUCLEOTIDE SEQUENCE [LARGE SCALE GENOMIC DNA]</scope>
    <source>
        <strain evidence="12">SH205</strain>
    </source>
</reference>
<feature type="transmembrane region" description="Helical" evidence="8">
    <location>
        <begin position="114"/>
        <end position="135"/>
    </location>
</feature>